<comment type="caution">
    <text evidence="2">The sequence shown here is derived from an EMBL/GenBank/DDBJ whole genome shotgun (WGS) entry which is preliminary data.</text>
</comment>
<feature type="compositionally biased region" description="Polar residues" evidence="1">
    <location>
        <begin position="31"/>
        <end position="41"/>
    </location>
</feature>
<dbReference type="AlphaFoldDB" id="A0A4R9B0N3"/>
<dbReference type="GO" id="GO:0004803">
    <property type="term" value="F:transposase activity"/>
    <property type="evidence" value="ECO:0007669"/>
    <property type="project" value="TreeGrafter"/>
</dbReference>
<evidence type="ECO:0000313" key="3">
    <source>
        <dbReference type="Proteomes" id="UP000297983"/>
    </source>
</evidence>
<gene>
    <name evidence="2" type="ORF">E3T50_03595</name>
</gene>
<keyword evidence="3" id="KW-1185">Reference proteome</keyword>
<evidence type="ECO:0000313" key="2">
    <source>
        <dbReference type="EMBL" id="TFD73157.1"/>
    </source>
</evidence>
<dbReference type="EMBL" id="SOHL01000005">
    <property type="protein sequence ID" value="TFD73157.1"/>
    <property type="molecule type" value="Genomic_DNA"/>
</dbReference>
<proteinExistence type="predicted"/>
<accession>A0A4R9B0N3</accession>
<dbReference type="PANTHER" id="PTHR10948">
    <property type="entry name" value="TRANSPOSASE"/>
    <property type="match status" value="1"/>
</dbReference>
<dbReference type="InterPro" id="IPR053392">
    <property type="entry name" value="Transposase_IS30-like"/>
</dbReference>
<sequence>MTLARDQVTELAQHRQITMAIYFCDPHTPWQRGTNENTNGPLRQDFPTGTDLSVHSPERLLEVAFELNNRPRKTLGGGTPARAMQRLLSEPEKPIAATTG</sequence>
<feature type="region of interest" description="Disordered" evidence="1">
    <location>
        <begin position="31"/>
        <end position="53"/>
    </location>
</feature>
<dbReference type="Gene3D" id="3.30.420.10">
    <property type="entry name" value="Ribonuclease H-like superfamily/Ribonuclease H"/>
    <property type="match status" value="1"/>
</dbReference>
<name>A0A4R9B0N3_9MICO</name>
<dbReference type="SUPFAM" id="SSF53098">
    <property type="entry name" value="Ribonuclease H-like"/>
    <property type="match status" value="1"/>
</dbReference>
<evidence type="ECO:0000256" key="1">
    <source>
        <dbReference type="SAM" id="MobiDB-lite"/>
    </source>
</evidence>
<dbReference type="InterPro" id="IPR036397">
    <property type="entry name" value="RNaseH_sf"/>
</dbReference>
<dbReference type="PANTHER" id="PTHR10948:SF23">
    <property type="entry name" value="TRANSPOSASE INSI FOR INSERTION SEQUENCE ELEMENT IS30A-RELATED"/>
    <property type="match status" value="1"/>
</dbReference>
<dbReference type="InterPro" id="IPR051917">
    <property type="entry name" value="Transposase-Integrase"/>
</dbReference>
<organism evidence="2 3">
    <name type="scientific">Cryobacterium gelidum</name>
    <dbReference type="NCBI Taxonomy" id="1259164"/>
    <lineage>
        <taxon>Bacteria</taxon>
        <taxon>Bacillati</taxon>
        <taxon>Actinomycetota</taxon>
        <taxon>Actinomycetes</taxon>
        <taxon>Micrococcales</taxon>
        <taxon>Microbacteriaceae</taxon>
        <taxon>Cryobacterium</taxon>
    </lineage>
</organism>
<dbReference type="Proteomes" id="UP000297983">
    <property type="component" value="Unassembled WGS sequence"/>
</dbReference>
<dbReference type="GO" id="GO:0032196">
    <property type="term" value="P:transposition"/>
    <property type="evidence" value="ECO:0007669"/>
    <property type="project" value="TreeGrafter"/>
</dbReference>
<dbReference type="GO" id="GO:0005829">
    <property type="term" value="C:cytosol"/>
    <property type="evidence" value="ECO:0007669"/>
    <property type="project" value="TreeGrafter"/>
</dbReference>
<dbReference type="NCBIfam" id="NF033563">
    <property type="entry name" value="transpos_IS30"/>
    <property type="match status" value="1"/>
</dbReference>
<protein>
    <submittedName>
        <fullName evidence="2">IS30 family transposase</fullName>
    </submittedName>
</protein>
<reference evidence="2 3" key="1">
    <citation type="submission" date="2019-03" db="EMBL/GenBank/DDBJ databases">
        <title>Genomics of glacier-inhabiting Cryobacterium strains.</title>
        <authorList>
            <person name="Liu Q."/>
            <person name="Xin Y.-H."/>
        </authorList>
    </citation>
    <scope>NUCLEOTIDE SEQUENCE [LARGE SCALE GENOMIC DNA]</scope>
    <source>
        <strain evidence="2 3">Hz16</strain>
    </source>
</reference>
<dbReference type="InterPro" id="IPR012337">
    <property type="entry name" value="RNaseH-like_sf"/>
</dbReference>
<dbReference type="GO" id="GO:0003676">
    <property type="term" value="F:nucleic acid binding"/>
    <property type="evidence" value="ECO:0007669"/>
    <property type="project" value="InterPro"/>
</dbReference>